<dbReference type="InterPro" id="IPR021109">
    <property type="entry name" value="Peptidase_aspartic_dom_sf"/>
</dbReference>
<evidence type="ECO:0000313" key="2">
    <source>
        <dbReference type="EMBL" id="KAG5441061.1"/>
    </source>
</evidence>
<reference evidence="2 3" key="2">
    <citation type="journal article" date="2021" name="Genomics">
        <title>High-quality reference genome for Clonorchis sinensis.</title>
        <authorList>
            <person name="Young N.D."/>
            <person name="Stroehlein A.J."/>
            <person name="Kinkar L."/>
            <person name="Wang T."/>
            <person name="Sohn W.M."/>
            <person name="Chang B.C.H."/>
            <person name="Kaur P."/>
            <person name="Weisz D."/>
            <person name="Dudchenko O."/>
            <person name="Aiden E.L."/>
            <person name="Korhonen P.K."/>
            <person name="Gasser R.B."/>
        </authorList>
    </citation>
    <scope>NUCLEOTIDE SEQUENCE [LARGE SCALE GENOMIC DNA]</scope>
    <source>
        <strain evidence="2">Cs-k2</strain>
    </source>
</reference>
<dbReference type="AlphaFoldDB" id="A0A419PC34"/>
<gene>
    <name evidence="2" type="ORF">CSKR_101294</name>
</gene>
<dbReference type="OrthoDB" id="311946at2759"/>
<organism evidence="2 3">
    <name type="scientific">Clonorchis sinensis</name>
    <name type="common">Chinese liver fluke</name>
    <dbReference type="NCBI Taxonomy" id="79923"/>
    <lineage>
        <taxon>Eukaryota</taxon>
        <taxon>Metazoa</taxon>
        <taxon>Spiralia</taxon>
        <taxon>Lophotrochozoa</taxon>
        <taxon>Platyhelminthes</taxon>
        <taxon>Trematoda</taxon>
        <taxon>Digenea</taxon>
        <taxon>Opisthorchiida</taxon>
        <taxon>Opisthorchiata</taxon>
        <taxon>Opisthorchiidae</taxon>
        <taxon>Clonorchis</taxon>
    </lineage>
</organism>
<dbReference type="PROSITE" id="PS51767">
    <property type="entry name" value="PEPTIDASE_A1"/>
    <property type="match status" value="1"/>
</dbReference>
<dbReference type="InterPro" id="IPR001461">
    <property type="entry name" value="Aspartic_peptidase_A1"/>
</dbReference>
<keyword evidence="3" id="KW-1185">Reference proteome</keyword>
<dbReference type="InterPro" id="IPR033121">
    <property type="entry name" value="PEPTIDASE_A1"/>
</dbReference>
<dbReference type="Proteomes" id="UP000286415">
    <property type="component" value="Unassembled WGS sequence"/>
</dbReference>
<evidence type="ECO:0000256" key="1">
    <source>
        <dbReference type="ARBA" id="ARBA00007447"/>
    </source>
</evidence>
<dbReference type="STRING" id="79923.A0A419PC34"/>
<reference evidence="2 3" key="1">
    <citation type="journal article" date="2018" name="Biotechnol. Adv.">
        <title>Improved genomic resources and new bioinformatic workflow for the carcinogenic parasite Clonorchis sinensis: Biotechnological implications.</title>
        <authorList>
            <person name="Wang D."/>
            <person name="Korhonen P.K."/>
            <person name="Gasser R.B."/>
            <person name="Young N.D."/>
        </authorList>
    </citation>
    <scope>NUCLEOTIDE SEQUENCE [LARGE SCALE GENOMIC DNA]</scope>
    <source>
        <strain evidence="2">Cs-k2</strain>
    </source>
</reference>
<keyword evidence="2" id="KW-0378">Hydrolase</keyword>
<keyword evidence="2" id="KW-0645">Protease</keyword>
<comment type="caution">
    <text evidence="2">The sequence shown here is derived from an EMBL/GenBank/DDBJ whole genome shotgun (WGS) entry which is preliminary data.</text>
</comment>
<protein>
    <submittedName>
        <fullName evidence="2">Vacuolar protease A</fullName>
    </submittedName>
</protein>
<dbReference type="Gene3D" id="2.40.70.10">
    <property type="entry name" value="Acid Proteases"/>
    <property type="match status" value="1"/>
</dbReference>
<dbReference type="SUPFAM" id="SSF50630">
    <property type="entry name" value="Acid proteases"/>
    <property type="match status" value="1"/>
</dbReference>
<sequence>MVSTAINPEALTHAVDGFIGLGPKGSNLYFEQTFMGYMAKQKIIQHQKFGFIFENKYGAVGQFVFGDHVETRVRGKLAYVPSISSTSWRLELSAILVGNQRLNLKDWSVVIDTAYKSVVLPMKLAKYINGLLGRTGTIDAFSIMDCDRNGGWPDITFVFGVKPFVLKHAQYLAKFIQNGMDCCVSLFSTVVPIKSQSIILGLAFISKFDTVFDLESMEVGFAVPEV</sequence>
<dbReference type="InParanoid" id="A0A419PC34"/>
<name>A0A419PC34_CLOSI</name>
<dbReference type="Pfam" id="PF00026">
    <property type="entry name" value="Asp"/>
    <property type="match status" value="1"/>
</dbReference>
<dbReference type="GO" id="GO:0006508">
    <property type="term" value="P:proteolysis"/>
    <property type="evidence" value="ECO:0007669"/>
    <property type="project" value="UniProtKB-KW"/>
</dbReference>
<dbReference type="EMBL" id="NIRI02000077">
    <property type="protein sequence ID" value="KAG5441061.1"/>
    <property type="molecule type" value="Genomic_DNA"/>
</dbReference>
<proteinExistence type="inferred from homology"/>
<dbReference type="PANTHER" id="PTHR47966:SF51">
    <property type="entry name" value="BETA-SITE APP-CLEAVING ENZYME, ISOFORM A-RELATED"/>
    <property type="match status" value="1"/>
</dbReference>
<dbReference type="GO" id="GO:0004190">
    <property type="term" value="F:aspartic-type endopeptidase activity"/>
    <property type="evidence" value="ECO:0007669"/>
    <property type="project" value="InterPro"/>
</dbReference>
<evidence type="ECO:0000313" key="3">
    <source>
        <dbReference type="Proteomes" id="UP000286415"/>
    </source>
</evidence>
<dbReference type="PANTHER" id="PTHR47966">
    <property type="entry name" value="BETA-SITE APP-CLEAVING ENZYME, ISOFORM A-RELATED"/>
    <property type="match status" value="1"/>
</dbReference>
<accession>A0A419PC34</accession>
<comment type="similarity">
    <text evidence="1">Belongs to the peptidase A1 family.</text>
</comment>